<feature type="chain" id="PRO_5034943675" evidence="2">
    <location>
        <begin position="21"/>
        <end position="271"/>
    </location>
</feature>
<name>A0A8E2F6J2_9PEZI</name>
<sequence length="271" mass="28631">MRFNSQDAVAFLSLFLLTSAFPLNVPEQPRSNRVKRVKSYSVVNVDGGSTSSPPKVIETVTASADAAPTEVETVVATYVTPPSTNTIISTLTIVETQPPPTSIIKSFIPIYSHQSPSTPCPMPTTSCTMSTTPCSTPSISFTLAGSSTDSTQLPASPTSPTASQSIVTTEEPSVVTVVVTASEAVPTTEYYDDGMWHTRYPIRTFTTVWSNVETITPYSSASPVASVPSTIGPILEHYVGNGQWETLYPPPSTASASTPSIPFPNAVATST</sequence>
<feature type="compositionally biased region" description="Low complexity" evidence="1">
    <location>
        <begin position="150"/>
        <end position="167"/>
    </location>
</feature>
<evidence type="ECO:0000256" key="2">
    <source>
        <dbReference type="SAM" id="SignalP"/>
    </source>
</evidence>
<feature type="signal peptide" evidence="2">
    <location>
        <begin position="1"/>
        <end position="20"/>
    </location>
</feature>
<organism evidence="3 4">
    <name type="scientific">Glonium stellatum</name>
    <dbReference type="NCBI Taxonomy" id="574774"/>
    <lineage>
        <taxon>Eukaryota</taxon>
        <taxon>Fungi</taxon>
        <taxon>Dikarya</taxon>
        <taxon>Ascomycota</taxon>
        <taxon>Pezizomycotina</taxon>
        <taxon>Dothideomycetes</taxon>
        <taxon>Pleosporomycetidae</taxon>
        <taxon>Gloniales</taxon>
        <taxon>Gloniaceae</taxon>
        <taxon>Glonium</taxon>
    </lineage>
</organism>
<proteinExistence type="predicted"/>
<evidence type="ECO:0000313" key="3">
    <source>
        <dbReference type="EMBL" id="OCL11470.1"/>
    </source>
</evidence>
<feature type="region of interest" description="Disordered" evidence="1">
    <location>
        <begin position="250"/>
        <end position="271"/>
    </location>
</feature>
<evidence type="ECO:0000256" key="1">
    <source>
        <dbReference type="SAM" id="MobiDB-lite"/>
    </source>
</evidence>
<dbReference type="Proteomes" id="UP000250140">
    <property type="component" value="Unassembled WGS sequence"/>
</dbReference>
<accession>A0A8E2F6J2</accession>
<keyword evidence="4" id="KW-1185">Reference proteome</keyword>
<dbReference type="AlphaFoldDB" id="A0A8E2F6J2"/>
<protein>
    <submittedName>
        <fullName evidence="3">Uncharacterized protein</fullName>
    </submittedName>
</protein>
<reference evidence="3 4" key="1">
    <citation type="journal article" date="2016" name="Nat. Commun.">
        <title>Ectomycorrhizal ecology is imprinted in the genome of the dominant symbiotic fungus Cenococcum geophilum.</title>
        <authorList>
            <consortium name="DOE Joint Genome Institute"/>
            <person name="Peter M."/>
            <person name="Kohler A."/>
            <person name="Ohm R.A."/>
            <person name="Kuo A."/>
            <person name="Krutzmann J."/>
            <person name="Morin E."/>
            <person name="Arend M."/>
            <person name="Barry K.W."/>
            <person name="Binder M."/>
            <person name="Choi C."/>
            <person name="Clum A."/>
            <person name="Copeland A."/>
            <person name="Grisel N."/>
            <person name="Haridas S."/>
            <person name="Kipfer T."/>
            <person name="LaButti K."/>
            <person name="Lindquist E."/>
            <person name="Lipzen A."/>
            <person name="Maire R."/>
            <person name="Meier B."/>
            <person name="Mihaltcheva S."/>
            <person name="Molinier V."/>
            <person name="Murat C."/>
            <person name="Poggeler S."/>
            <person name="Quandt C.A."/>
            <person name="Sperisen C."/>
            <person name="Tritt A."/>
            <person name="Tisserant E."/>
            <person name="Crous P.W."/>
            <person name="Henrissat B."/>
            <person name="Nehls U."/>
            <person name="Egli S."/>
            <person name="Spatafora J.W."/>
            <person name="Grigoriev I.V."/>
            <person name="Martin F.M."/>
        </authorList>
    </citation>
    <scope>NUCLEOTIDE SEQUENCE [LARGE SCALE GENOMIC DNA]</scope>
    <source>
        <strain evidence="3 4">CBS 207.34</strain>
    </source>
</reference>
<feature type="region of interest" description="Disordered" evidence="1">
    <location>
        <begin position="145"/>
        <end position="167"/>
    </location>
</feature>
<keyword evidence="2" id="KW-0732">Signal</keyword>
<dbReference type="OrthoDB" id="3946652at2759"/>
<dbReference type="EMBL" id="KV749039">
    <property type="protein sequence ID" value="OCL11470.1"/>
    <property type="molecule type" value="Genomic_DNA"/>
</dbReference>
<evidence type="ECO:0000313" key="4">
    <source>
        <dbReference type="Proteomes" id="UP000250140"/>
    </source>
</evidence>
<gene>
    <name evidence="3" type="ORF">AOQ84DRAFT_437685</name>
</gene>